<name>A0A397YH37_BRACM</name>
<proteinExistence type="predicted"/>
<evidence type="ECO:0000313" key="1">
    <source>
        <dbReference type="EMBL" id="RID52617.1"/>
    </source>
</evidence>
<sequence length="62" mass="7474">MDYQPHEFRVFANSSGTCIVHVAEEIHGYTNQQRLYHQHFVSTKMRVYIGSRETRKRVIHRQ</sequence>
<protein>
    <submittedName>
        <fullName evidence="1">Uncharacterized protein</fullName>
    </submittedName>
</protein>
<reference evidence="1 2" key="1">
    <citation type="submission" date="2018-06" db="EMBL/GenBank/DDBJ databases">
        <title>WGS assembly of Brassica rapa FPsc.</title>
        <authorList>
            <person name="Bowman J."/>
            <person name="Kohchi T."/>
            <person name="Yamato K."/>
            <person name="Jenkins J."/>
            <person name="Shu S."/>
            <person name="Ishizaki K."/>
            <person name="Yamaoka S."/>
            <person name="Nishihama R."/>
            <person name="Nakamura Y."/>
            <person name="Berger F."/>
            <person name="Adam C."/>
            <person name="Aki S."/>
            <person name="Althoff F."/>
            <person name="Araki T."/>
            <person name="Arteaga-Vazquez M."/>
            <person name="Balasubrmanian S."/>
            <person name="Bauer D."/>
            <person name="Boehm C."/>
            <person name="Briginshaw L."/>
            <person name="Caballero-Perez J."/>
            <person name="Catarino B."/>
            <person name="Chen F."/>
            <person name="Chiyoda S."/>
            <person name="Chovatia M."/>
            <person name="Davies K."/>
            <person name="Delmans M."/>
            <person name="Demura T."/>
            <person name="Dierschke T."/>
            <person name="Dolan L."/>
            <person name="Dorantes-Acosta A."/>
            <person name="Eklund D."/>
            <person name="Florent S."/>
            <person name="Flores-Sandoval E."/>
            <person name="Fujiyama A."/>
            <person name="Fukuzawa H."/>
            <person name="Galik B."/>
            <person name="Grimanelli D."/>
            <person name="Grimwood J."/>
            <person name="Grossniklaus U."/>
            <person name="Hamada T."/>
            <person name="Haseloff J."/>
            <person name="Hetherington A."/>
            <person name="Higo A."/>
            <person name="Hirakawa Y."/>
            <person name="Hundley H."/>
            <person name="Ikeda Y."/>
            <person name="Inoue K."/>
            <person name="Inoue S."/>
            <person name="Ishida S."/>
            <person name="Jia Q."/>
            <person name="Kakita M."/>
            <person name="Kanazawa T."/>
            <person name="Kawai Y."/>
            <person name="Kawashima T."/>
            <person name="Kennedy M."/>
            <person name="Kinose K."/>
            <person name="Kinoshita T."/>
            <person name="Kohara Y."/>
            <person name="Koide E."/>
            <person name="Komatsu K."/>
            <person name="Kopischke S."/>
            <person name="Kubo M."/>
            <person name="Kyozuka J."/>
            <person name="Lagercrantz U."/>
            <person name="Lin S."/>
            <person name="Lindquist E."/>
            <person name="Lipzen A."/>
            <person name="Lu C."/>
            <person name="Luna E."/>
            <person name="Martienssen R."/>
            <person name="Minamino N."/>
            <person name="Mizutani M."/>
            <person name="Mizutani M."/>
            <person name="Mochizuki N."/>
            <person name="Monte I."/>
            <person name="Mosher R."/>
            <person name="Nagasaki H."/>
            <person name="Nakagami H."/>
            <person name="Naramoto S."/>
            <person name="Nishitani K."/>
            <person name="Ohtani M."/>
            <person name="Okamoto T."/>
            <person name="Okumura M."/>
            <person name="Phillips J."/>
            <person name="Pollak B."/>
            <person name="Reinders A."/>
            <person name="Roevekamp M."/>
            <person name="Sano R."/>
            <person name="Sawa S."/>
            <person name="Schmid M."/>
            <person name="Shirakawa M."/>
            <person name="Solano R."/>
            <person name="Spunde A."/>
            <person name="Suetsugu N."/>
            <person name="Sugano S."/>
            <person name="Sugiyama A."/>
            <person name="Sun R."/>
            <person name="Suzuki Y."/>
            <person name="Takenaka M."/>
            <person name="Takezawa D."/>
            <person name="Tomogane H."/>
            <person name="Tsuzuki M."/>
            <person name="Ueda T."/>
            <person name="Umeda M."/>
            <person name="Ward J."/>
            <person name="Watanabe Y."/>
            <person name="Yazaki K."/>
            <person name="Yokoyama R."/>
            <person name="Yoshitake Y."/>
            <person name="Yotsui I."/>
            <person name="Zachgo S."/>
            <person name="Schmutz J."/>
        </authorList>
    </citation>
    <scope>NUCLEOTIDE SEQUENCE [LARGE SCALE GENOMIC DNA]</scope>
    <source>
        <strain evidence="2">cv. B-3</strain>
    </source>
</reference>
<dbReference type="EMBL" id="CM010634">
    <property type="protein sequence ID" value="RID52617.1"/>
    <property type="molecule type" value="Genomic_DNA"/>
</dbReference>
<evidence type="ECO:0000313" key="2">
    <source>
        <dbReference type="Proteomes" id="UP000264353"/>
    </source>
</evidence>
<dbReference type="Proteomes" id="UP000264353">
    <property type="component" value="Chromosome A7"/>
</dbReference>
<gene>
    <name evidence="1" type="ORF">BRARA_G00069</name>
</gene>
<organism evidence="1 2">
    <name type="scientific">Brassica campestris</name>
    <name type="common">Field mustard</name>
    <dbReference type="NCBI Taxonomy" id="3711"/>
    <lineage>
        <taxon>Eukaryota</taxon>
        <taxon>Viridiplantae</taxon>
        <taxon>Streptophyta</taxon>
        <taxon>Embryophyta</taxon>
        <taxon>Tracheophyta</taxon>
        <taxon>Spermatophyta</taxon>
        <taxon>Magnoliopsida</taxon>
        <taxon>eudicotyledons</taxon>
        <taxon>Gunneridae</taxon>
        <taxon>Pentapetalae</taxon>
        <taxon>rosids</taxon>
        <taxon>malvids</taxon>
        <taxon>Brassicales</taxon>
        <taxon>Brassicaceae</taxon>
        <taxon>Brassiceae</taxon>
        <taxon>Brassica</taxon>
    </lineage>
</organism>
<dbReference type="AlphaFoldDB" id="A0A397YH37"/>
<accession>A0A397YH37</accession>